<gene>
    <name evidence="2" type="ORF">M422DRAFT_265413</name>
</gene>
<accession>A0A0C9TRG2</accession>
<protein>
    <submittedName>
        <fullName evidence="2">Uncharacterized protein</fullName>
    </submittedName>
</protein>
<feature type="region of interest" description="Disordered" evidence="1">
    <location>
        <begin position="31"/>
        <end position="60"/>
    </location>
</feature>
<keyword evidence="3" id="KW-1185">Reference proteome</keyword>
<dbReference type="HOGENOM" id="CLU_1994053_0_0_1"/>
<evidence type="ECO:0000313" key="2">
    <source>
        <dbReference type="EMBL" id="KIJ32778.1"/>
    </source>
</evidence>
<name>A0A0C9TRG2_SPHS4</name>
<evidence type="ECO:0000256" key="1">
    <source>
        <dbReference type="SAM" id="MobiDB-lite"/>
    </source>
</evidence>
<organism evidence="2 3">
    <name type="scientific">Sphaerobolus stellatus (strain SS14)</name>
    <dbReference type="NCBI Taxonomy" id="990650"/>
    <lineage>
        <taxon>Eukaryota</taxon>
        <taxon>Fungi</taxon>
        <taxon>Dikarya</taxon>
        <taxon>Basidiomycota</taxon>
        <taxon>Agaricomycotina</taxon>
        <taxon>Agaricomycetes</taxon>
        <taxon>Phallomycetidae</taxon>
        <taxon>Geastrales</taxon>
        <taxon>Sphaerobolaceae</taxon>
        <taxon>Sphaerobolus</taxon>
    </lineage>
</organism>
<evidence type="ECO:0000313" key="3">
    <source>
        <dbReference type="Proteomes" id="UP000054279"/>
    </source>
</evidence>
<proteinExistence type="predicted"/>
<sequence>MFPRPSAAPFYPSPPILSPLSLIFPRLHPPRDVRTPLKPQVTDGSHACPGPTWPPMTPSTPATPVSRLLSLIFPRSHALHDIRAPLKPLGPSSCLLAIPAPHFSPHPPIKPVMTPPHSPKKTKTK</sequence>
<dbReference type="AlphaFoldDB" id="A0A0C9TRG2"/>
<feature type="compositionally biased region" description="Pro residues" evidence="1">
    <location>
        <begin position="105"/>
        <end position="117"/>
    </location>
</feature>
<reference evidence="2 3" key="1">
    <citation type="submission" date="2014-06" db="EMBL/GenBank/DDBJ databases">
        <title>Evolutionary Origins and Diversification of the Mycorrhizal Mutualists.</title>
        <authorList>
            <consortium name="DOE Joint Genome Institute"/>
            <consortium name="Mycorrhizal Genomics Consortium"/>
            <person name="Kohler A."/>
            <person name="Kuo A."/>
            <person name="Nagy L.G."/>
            <person name="Floudas D."/>
            <person name="Copeland A."/>
            <person name="Barry K.W."/>
            <person name="Cichocki N."/>
            <person name="Veneault-Fourrey C."/>
            <person name="LaButti K."/>
            <person name="Lindquist E.A."/>
            <person name="Lipzen A."/>
            <person name="Lundell T."/>
            <person name="Morin E."/>
            <person name="Murat C."/>
            <person name="Riley R."/>
            <person name="Ohm R."/>
            <person name="Sun H."/>
            <person name="Tunlid A."/>
            <person name="Henrissat B."/>
            <person name="Grigoriev I.V."/>
            <person name="Hibbett D.S."/>
            <person name="Martin F."/>
        </authorList>
    </citation>
    <scope>NUCLEOTIDE SEQUENCE [LARGE SCALE GENOMIC DNA]</scope>
    <source>
        <strain evidence="2 3">SS14</strain>
    </source>
</reference>
<feature type="region of interest" description="Disordered" evidence="1">
    <location>
        <begin position="105"/>
        <end position="125"/>
    </location>
</feature>
<dbReference type="EMBL" id="KN837222">
    <property type="protein sequence ID" value="KIJ32778.1"/>
    <property type="molecule type" value="Genomic_DNA"/>
</dbReference>
<dbReference type="Proteomes" id="UP000054279">
    <property type="component" value="Unassembled WGS sequence"/>
</dbReference>